<organism evidence="3 4">
    <name type="scientific">Brevibacillus aydinogluensis</name>
    <dbReference type="NCBI Taxonomy" id="927786"/>
    <lineage>
        <taxon>Bacteria</taxon>
        <taxon>Bacillati</taxon>
        <taxon>Bacillota</taxon>
        <taxon>Bacilli</taxon>
        <taxon>Bacillales</taxon>
        <taxon>Paenibacillaceae</taxon>
        <taxon>Brevibacillus</taxon>
    </lineage>
</organism>
<dbReference type="KEGG" id="bayd:BSPP4475_06615"/>
<protein>
    <submittedName>
        <fullName evidence="3">DUF881 domain-containing protein</fullName>
    </submittedName>
</protein>
<gene>
    <name evidence="3" type="ORF">BSPP4475_06615</name>
</gene>
<dbReference type="Pfam" id="PF05949">
    <property type="entry name" value="DUF881"/>
    <property type="match status" value="1"/>
</dbReference>
<dbReference type="Gene3D" id="3.30.70.1880">
    <property type="entry name" value="Protein of unknown function DUF881"/>
    <property type="match status" value="1"/>
</dbReference>
<comment type="similarity">
    <text evidence="1">Belongs to the UPF0749 family.</text>
</comment>
<dbReference type="InterPro" id="IPR010273">
    <property type="entry name" value="DUF881"/>
</dbReference>
<accession>A0AA48M663</accession>
<dbReference type="Proteomes" id="UP001189619">
    <property type="component" value="Chromosome"/>
</dbReference>
<evidence type="ECO:0000256" key="1">
    <source>
        <dbReference type="ARBA" id="ARBA00009108"/>
    </source>
</evidence>
<keyword evidence="4" id="KW-1185">Reference proteome</keyword>
<evidence type="ECO:0000313" key="4">
    <source>
        <dbReference type="Proteomes" id="UP001189619"/>
    </source>
</evidence>
<sequence length="249" mass="27933">MSQKNRKITFILAFISAIIGVMLTVQLRSNLHPVQKESRSIAELRTTLQKELERHKNLLADISKYNQLYYQYETALNENESISVMKEELERNRRMAGMVSVEGEGIELRIVEAEQPPADPAVDMSSHEAVAGGYTVDDEDLRWLVNILFANGAQAVSINGHRLIATTSIRLVGDAIQVDTKTIQPPYELKALGEPDVLLSALKLEGVEENFKLANKTIVAEKRDKLVIPANREPHVIQYMKPVKEKGDS</sequence>
<reference evidence="3" key="1">
    <citation type="submission" date="2023-07" db="EMBL/GenBank/DDBJ databases">
        <authorList>
            <person name="Ivanov I."/>
            <person name="Teneva D."/>
            <person name="Stoikov I."/>
        </authorList>
    </citation>
    <scope>NUCLEOTIDE SEQUENCE</scope>
    <source>
        <strain evidence="3">4475</strain>
    </source>
</reference>
<evidence type="ECO:0000313" key="3">
    <source>
        <dbReference type="EMBL" id="CAJ1001977.1"/>
    </source>
</evidence>
<dbReference type="AlphaFoldDB" id="A0AA48M663"/>
<dbReference type="EMBL" id="OY569118">
    <property type="protein sequence ID" value="CAJ1001977.1"/>
    <property type="molecule type" value="Genomic_DNA"/>
</dbReference>
<feature type="coiled-coil region" evidence="2">
    <location>
        <begin position="34"/>
        <end position="92"/>
    </location>
</feature>
<dbReference type="PANTHER" id="PTHR37313:SF2">
    <property type="entry name" value="UPF0749 PROTEIN YLXX"/>
    <property type="match status" value="1"/>
</dbReference>
<proteinExistence type="inferred from homology"/>
<name>A0AA48M663_9BACL</name>
<keyword evidence="2" id="KW-0175">Coiled coil</keyword>
<evidence type="ECO:0000256" key="2">
    <source>
        <dbReference type="SAM" id="Coils"/>
    </source>
</evidence>
<dbReference type="RefSeq" id="WP_171564373.1">
    <property type="nucleotide sequence ID" value="NZ_JAUSVZ010000002.1"/>
</dbReference>
<dbReference type="PANTHER" id="PTHR37313">
    <property type="entry name" value="UPF0749 PROTEIN RV1825"/>
    <property type="match status" value="1"/>
</dbReference>